<feature type="domain" description="AMP-dependent synthetase/ligase" evidence="1">
    <location>
        <begin position="33"/>
        <end position="399"/>
    </location>
</feature>
<dbReference type="Proteomes" id="UP001299970">
    <property type="component" value="Unassembled WGS sequence"/>
</dbReference>
<proteinExistence type="predicted"/>
<dbReference type="PANTHER" id="PTHR43767:SF1">
    <property type="entry name" value="NONRIBOSOMAL PEPTIDE SYNTHASE PES1 (EUROFUNG)-RELATED"/>
    <property type="match status" value="1"/>
</dbReference>
<dbReference type="PROSITE" id="PS00455">
    <property type="entry name" value="AMP_BINDING"/>
    <property type="match status" value="1"/>
</dbReference>
<dbReference type="EMBL" id="JAKXMK010000064">
    <property type="protein sequence ID" value="MCH6172301.1"/>
    <property type="molecule type" value="Genomic_DNA"/>
</dbReference>
<keyword evidence="4" id="KW-1185">Reference proteome</keyword>
<dbReference type="InterPro" id="IPR050237">
    <property type="entry name" value="ATP-dep_AMP-bd_enzyme"/>
</dbReference>
<organism evidence="3 4">
    <name type="scientific">Pseudonocardia alaniniphila</name>
    <dbReference type="NCBI Taxonomy" id="75291"/>
    <lineage>
        <taxon>Bacteria</taxon>
        <taxon>Bacillati</taxon>
        <taxon>Actinomycetota</taxon>
        <taxon>Actinomycetes</taxon>
        <taxon>Pseudonocardiales</taxon>
        <taxon>Pseudonocardiaceae</taxon>
        <taxon>Pseudonocardia</taxon>
    </lineage>
</organism>
<dbReference type="InterPro" id="IPR025110">
    <property type="entry name" value="AMP-bd_C"/>
</dbReference>
<sequence>MPTSLMIRPSEAASRNFRAAGVWRDGGLISDLRRWRGEKPDALAINAYRADGEPVRISYDRYARNVERFAGALYELGVRPGQVVACQLPNWWQAQVLLLAATRLGTVVAPIMTTIRPRELERMLDRLGASVFVTVDEWAGFAHAAALREIAARLPQLRHRVVIGSPAADEIEFGSFFEQTPWEQHHPVALDDMAEDPDQVAMVLFTSGTTGEPKGALHTQNTCYSAASGASDAMEVTRQDAFFAPHSLMHVLGQFCSQISLLAGGCVVLLDSWSGERGLAVLADSASTHLLGAPSFVYDVIAATGGARPDLPALRAVGCGSTSVPKPLVAEVADVLGVKLRTGWGMTEVGAVCTATRDDDPADWAAHSDGRPIRGIELDLRSDADITNQPARLFVRGGAVCLATVGRDSGTLTVTTDLDNGWYDTGDLAVPDGRDGIRLMGRVGDRIGGVFMIPVNDVESELLKHPAVSDVALVGYSDDNGGELACAVIVPATTPPITLDELRKYLSDEGMTDWYLPTRLEHIEALPRNDTGKVRKELLRRWLPNEIDVPEVRRTTAS</sequence>
<gene>
    <name evidence="3" type="ORF">MMF94_42060</name>
</gene>
<name>A0ABS9TUY1_9PSEU</name>
<accession>A0ABS9TUY1</accession>
<dbReference type="Pfam" id="PF00501">
    <property type="entry name" value="AMP-binding"/>
    <property type="match status" value="1"/>
</dbReference>
<dbReference type="SUPFAM" id="SSF56801">
    <property type="entry name" value="Acetyl-CoA synthetase-like"/>
    <property type="match status" value="1"/>
</dbReference>
<reference evidence="3 4" key="1">
    <citation type="submission" date="2022-03" db="EMBL/GenBank/DDBJ databases">
        <title>Pseudonocardia alaer sp. nov., a novel actinomycete isolated from reed forest soil.</title>
        <authorList>
            <person name="Wang L."/>
        </authorList>
    </citation>
    <scope>NUCLEOTIDE SEQUENCE [LARGE SCALE GENOMIC DNA]</scope>
    <source>
        <strain evidence="3 4">Y-16303</strain>
    </source>
</reference>
<protein>
    <submittedName>
        <fullName evidence="3">AMP-binding protein</fullName>
    </submittedName>
</protein>
<evidence type="ECO:0000259" key="2">
    <source>
        <dbReference type="Pfam" id="PF13193"/>
    </source>
</evidence>
<dbReference type="InterPro" id="IPR045851">
    <property type="entry name" value="AMP-bd_C_sf"/>
</dbReference>
<dbReference type="RefSeq" id="WP_241043106.1">
    <property type="nucleotide sequence ID" value="NZ_BAAAJF010000058.1"/>
</dbReference>
<evidence type="ECO:0000259" key="1">
    <source>
        <dbReference type="Pfam" id="PF00501"/>
    </source>
</evidence>
<dbReference type="InterPro" id="IPR000873">
    <property type="entry name" value="AMP-dep_synth/lig_dom"/>
</dbReference>
<comment type="caution">
    <text evidence="3">The sequence shown here is derived from an EMBL/GenBank/DDBJ whole genome shotgun (WGS) entry which is preliminary data.</text>
</comment>
<dbReference type="InterPro" id="IPR042099">
    <property type="entry name" value="ANL_N_sf"/>
</dbReference>
<evidence type="ECO:0000313" key="4">
    <source>
        <dbReference type="Proteomes" id="UP001299970"/>
    </source>
</evidence>
<dbReference type="Gene3D" id="3.30.300.30">
    <property type="match status" value="1"/>
</dbReference>
<feature type="domain" description="AMP-binding enzyme C-terminal" evidence="2">
    <location>
        <begin position="458"/>
        <end position="533"/>
    </location>
</feature>
<dbReference type="PANTHER" id="PTHR43767">
    <property type="entry name" value="LONG-CHAIN-FATTY-ACID--COA LIGASE"/>
    <property type="match status" value="1"/>
</dbReference>
<dbReference type="InterPro" id="IPR020845">
    <property type="entry name" value="AMP-binding_CS"/>
</dbReference>
<evidence type="ECO:0000313" key="3">
    <source>
        <dbReference type="EMBL" id="MCH6172301.1"/>
    </source>
</evidence>
<dbReference type="Gene3D" id="3.40.50.12780">
    <property type="entry name" value="N-terminal domain of ligase-like"/>
    <property type="match status" value="1"/>
</dbReference>
<dbReference type="Pfam" id="PF13193">
    <property type="entry name" value="AMP-binding_C"/>
    <property type="match status" value="1"/>
</dbReference>